<protein>
    <submittedName>
        <fullName evidence="1">Uncharacterized protein</fullName>
    </submittedName>
</protein>
<reference evidence="1" key="1">
    <citation type="submission" date="2019-09" db="EMBL/GenBank/DDBJ databases">
        <title>Draft genome sequences of 48 bacterial type strains from the CCUG.</title>
        <authorList>
            <person name="Tunovic T."/>
            <person name="Pineiro-Iglesias B."/>
            <person name="Unosson C."/>
            <person name="Inganas E."/>
            <person name="Ohlen M."/>
            <person name="Cardew S."/>
            <person name="Jensie-Markopoulos S."/>
            <person name="Salva-Serra F."/>
            <person name="Jaen-Luchoro D."/>
            <person name="Karlsson R."/>
            <person name="Svensson-Stadler L."/>
            <person name="Chun J."/>
            <person name="Moore E."/>
        </authorList>
    </citation>
    <scope>NUCLEOTIDE SEQUENCE</scope>
    <source>
        <strain evidence="1">CCUG 50899</strain>
    </source>
</reference>
<organism evidence="1">
    <name type="scientific">Brucella pituitosa</name>
    <dbReference type="NCBI Taxonomy" id="571256"/>
    <lineage>
        <taxon>Bacteria</taxon>
        <taxon>Pseudomonadati</taxon>
        <taxon>Pseudomonadota</taxon>
        <taxon>Alphaproteobacteria</taxon>
        <taxon>Hyphomicrobiales</taxon>
        <taxon>Brucellaceae</taxon>
        <taxon>Brucella/Ochrobactrum group</taxon>
        <taxon>Brucella</taxon>
    </lineage>
</organism>
<name>A0A643EYI7_9HYPH</name>
<dbReference type="AlphaFoldDB" id="A0A643EYI7"/>
<gene>
    <name evidence="1" type="ORF">F7Q93_18005</name>
</gene>
<dbReference type="EMBL" id="VZPE01000008">
    <property type="protein sequence ID" value="KAB0568691.1"/>
    <property type="molecule type" value="Genomic_DNA"/>
</dbReference>
<evidence type="ECO:0000313" key="1">
    <source>
        <dbReference type="EMBL" id="KAB0568691.1"/>
    </source>
</evidence>
<accession>A0A643EYI7</accession>
<sequence length="85" mass="9585">MPRIVQNNITGRTSAAQTRFESSPYHIFRDWKMLPRQIRLSTSLMPKCHGSVMSGCQRAAVHDSRDCVTGPKKQEYFGSLRSVSG</sequence>
<proteinExistence type="predicted"/>
<comment type="caution">
    <text evidence="1">The sequence shown here is derived from an EMBL/GenBank/DDBJ whole genome shotgun (WGS) entry which is preliminary data.</text>
</comment>